<comment type="function">
    <text evidence="12">Component of the F(0) channel, it forms part of the peripheral stalk, linking F(1) to F(0). The b'-subunit is a diverged and duplicated form of b found in plants and photosynthetic bacteria.</text>
</comment>
<comment type="subunit">
    <text evidence="15">F-type ATPases have 2 components, F(1) - the catalytic core - and F(0) - the membrane proton channel. F(1) has five subunits: alpha(3), beta(3), gamma(1), delta(1), epsilon(1). F(0) has three main subunits: a(1), b(2) and c(10-14). The alpha and beta chains form an alternating ring which encloses part of the gamma chain. F(1) is attached to F(0) by a central stalk formed by the gamma and epsilon chains, while a peripheral stalk is formed by the delta and b chains.</text>
</comment>
<dbReference type="Proteomes" id="UP000298685">
    <property type="component" value="Chromosome"/>
</dbReference>
<evidence type="ECO:0000256" key="13">
    <source>
        <dbReference type="ARBA" id="ARBA00026054"/>
    </source>
</evidence>
<evidence type="ECO:0000256" key="15">
    <source>
        <dbReference type="HAMAP-Rule" id="MF_01398"/>
    </source>
</evidence>
<keyword evidence="10 15" id="KW-0066">ATP synthesis</keyword>
<dbReference type="EMBL" id="CP032999">
    <property type="protein sequence ID" value="QCI25816.1"/>
    <property type="molecule type" value="Genomic_DNA"/>
</dbReference>
<dbReference type="OrthoDB" id="9788020at2"/>
<dbReference type="InterPro" id="IPR028987">
    <property type="entry name" value="ATP_synth_B-like_membr_sf"/>
</dbReference>
<keyword evidence="7 15" id="KW-1133">Transmembrane helix</keyword>
<dbReference type="Pfam" id="PF00430">
    <property type="entry name" value="ATP-synt_B"/>
    <property type="match status" value="1"/>
</dbReference>
<dbReference type="GO" id="GO:0016787">
    <property type="term" value="F:hydrolase activity"/>
    <property type="evidence" value="ECO:0007669"/>
    <property type="project" value="UniProtKB-KW"/>
</dbReference>
<keyword evidence="3 15" id="KW-1003">Cell membrane</keyword>
<evidence type="ECO:0000256" key="6">
    <source>
        <dbReference type="ARBA" id="ARBA00022781"/>
    </source>
</evidence>
<evidence type="ECO:0000256" key="3">
    <source>
        <dbReference type="ARBA" id="ARBA00022475"/>
    </source>
</evidence>
<dbReference type="SUPFAM" id="SSF81573">
    <property type="entry name" value="F1F0 ATP synthase subunit B, membrane domain"/>
    <property type="match status" value="1"/>
</dbReference>
<evidence type="ECO:0000256" key="4">
    <source>
        <dbReference type="ARBA" id="ARBA00022547"/>
    </source>
</evidence>
<keyword evidence="6 15" id="KW-0375">Hydrogen ion transport</keyword>
<keyword evidence="2 15" id="KW-0813">Transport</keyword>
<dbReference type="NCBIfam" id="TIGR01144">
    <property type="entry name" value="ATP_synt_b"/>
    <property type="match status" value="1"/>
</dbReference>
<dbReference type="InterPro" id="IPR050059">
    <property type="entry name" value="ATP_synthase_B_chain"/>
</dbReference>
<sequence>MDLNATILGQMISFIIFIWFCMKYIWPKLIITINDRRDLIQKEFANISQSKKDIQKMYNQANEIIYTAKHKSKEIIKSANLEKIVILERAKYYAEKEKKKILQQAEVTIQMKKIQLKKKLTKEISTLASMMANKIIINTIDTKYKKHNFENMINTF</sequence>
<evidence type="ECO:0000256" key="14">
    <source>
        <dbReference type="ARBA" id="ARBA00037847"/>
    </source>
</evidence>
<dbReference type="Gene3D" id="1.20.5.620">
    <property type="entry name" value="F1F0 ATP synthase subunit B, membrane domain"/>
    <property type="match status" value="1"/>
</dbReference>
<evidence type="ECO:0000313" key="18">
    <source>
        <dbReference type="Proteomes" id="UP000298685"/>
    </source>
</evidence>
<evidence type="ECO:0000256" key="11">
    <source>
        <dbReference type="ARBA" id="ARBA00025198"/>
    </source>
</evidence>
<dbReference type="InterPro" id="IPR002146">
    <property type="entry name" value="ATP_synth_b/b'su_bac/chlpt"/>
</dbReference>
<gene>
    <name evidence="15 17" type="primary">atpF</name>
    <name evidence="17" type="ORF">D9V78_00020</name>
</gene>
<evidence type="ECO:0000256" key="2">
    <source>
        <dbReference type="ARBA" id="ARBA00022448"/>
    </source>
</evidence>
<keyword evidence="9 15" id="KW-0472">Membrane</keyword>
<dbReference type="HAMAP" id="MF_01398">
    <property type="entry name" value="ATP_synth_b_bprime"/>
    <property type="match status" value="1"/>
</dbReference>
<evidence type="ECO:0000256" key="1">
    <source>
        <dbReference type="ARBA" id="ARBA00005513"/>
    </source>
</evidence>
<dbReference type="GO" id="GO:0012505">
    <property type="term" value="C:endomembrane system"/>
    <property type="evidence" value="ECO:0007669"/>
    <property type="project" value="UniProtKB-SubCell"/>
</dbReference>
<dbReference type="RefSeq" id="WP_158350199.1">
    <property type="nucleotide sequence ID" value="NZ_CP032999.1"/>
</dbReference>
<comment type="function">
    <text evidence="11 15">F(1)F(0) ATP synthase produces ATP from ADP in the presence of a proton or sodium gradient. F-type ATPases consist of two structural domains, F(1) containing the extramembraneous catalytic core and F(0) containing the membrane proton channel, linked together by a central stalk and a peripheral stalk. During catalysis, ATP synthesis in the catalytic domain of F(1) is coupled via a rotary mechanism of the central stalk subunits to proton translocation.</text>
</comment>
<dbReference type="InterPro" id="IPR005864">
    <property type="entry name" value="ATP_synth_F0_bsu_bac"/>
</dbReference>
<dbReference type="GO" id="GO:0046933">
    <property type="term" value="F:proton-transporting ATP synthase activity, rotational mechanism"/>
    <property type="evidence" value="ECO:0007669"/>
    <property type="project" value="UniProtKB-UniRule"/>
</dbReference>
<reference evidence="17 18" key="1">
    <citation type="submission" date="2018-10" db="EMBL/GenBank/DDBJ databases">
        <title>Comparative functional genomics of the obligate endosymbiont Buchnera aphidicola.</title>
        <authorList>
            <person name="Chong R.A."/>
        </authorList>
    </citation>
    <scope>NUCLEOTIDE SEQUENCE [LARGE SCALE GENOMIC DNA]</scope>
    <source>
        <strain evidence="17 18">Ska</strain>
    </source>
</reference>
<name>A0A4D6Y7E7_9GAMM</name>
<comment type="subunit">
    <text evidence="13">F-type ATPases have 2 components, F(1) - the catalytic core - and F(0) - the membrane proton channel. F(1) has five subunits: alpha(3), beta(3), gamma(1), delta(1), epsilon(1). F(0) has four main subunits: a(1), b(2) and c(10-14). The alpha and beta chains form an alternating ring which encloses part of the gamma chain. F(1) is attached to F(0) by a central stalk formed by the gamma and epsilon chains, while a peripheral stalk is formed by the delta and b chains.</text>
</comment>
<evidence type="ECO:0000256" key="16">
    <source>
        <dbReference type="RuleBase" id="RU003848"/>
    </source>
</evidence>
<keyword evidence="4 15" id="KW-0138">CF(0)</keyword>
<dbReference type="CDD" id="cd06503">
    <property type="entry name" value="ATP-synt_Fo_b"/>
    <property type="match status" value="1"/>
</dbReference>
<keyword evidence="5 15" id="KW-0812">Transmembrane</keyword>
<dbReference type="GO" id="GO:0046961">
    <property type="term" value="F:proton-transporting ATPase activity, rotational mechanism"/>
    <property type="evidence" value="ECO:0007669"/>
    <property type="project" value="TreeGrafter"/>
</dbReference>
<evidence type="ECO:0000256" key="10">
    <source>
        <dbReference type="ARBA" id="ARBA00023310"/>
    </source>
</evidence>
<evidence type="ECO:0000256" key="7">
    <source>
        <dbReference type="ARBA" id="ARBA00022989"/>
    </source>
</evidence>
<keyword evidence="8 15" id="KW-0406">Ion transport</keyword>
<dbReference type="PANTHER" id="PTHR33445">
    <property type="entry name" value="ATP SYNTHASE SUBUNIT B', CHLOROPLASTIC"/>
    <property type="match status" value="1"/>
</dbReference>
<evidence type="ECO:0000256" key="9">
    <source>
        <dbReference type="ARBA" id="ARBA00023136"/>
    </source>
</evidence>
<accession>A0A4D6Y7E7</accession>
<organism evidence="17 18">
    <name type="scientific">Buchnera aphidicola</name>
    <name type="common">Sarucallis kahawaluokalani</name>
    <dbReference type="NCBI Taxonomy" id="1241878"/>
    <lineage>
        <taxon>Bacteria</taxon>
        <taxon>Pseudomonadati</taxon>
        <taxon>Pseudomonadota</taxon>
        <taxon>Gammaproteobacteria</taxon>
        <taxon>Enterobacterales</taxon>
        <taxon>Erwiniaceae</taxon>
        <taxon>Buchnera</taxon>
    </lineage>
</organism>
<evidence type="ECO:0000256" key="8">
    <source>
        <dbReference type="ARBA" id="ARBA00023065"/>
    </source>
</evidence>
<dbReference type="PANTHER" id="PTHR33445:SF1">
    <property type="entry name" value="ATP SYNTHASE SUBUNIT B"/>
    <property type="match status" value="1"/>
</dbReference>
<evidence type="ECO:0000313" key="17">
    <source>
        <dbReference type="EMBL" id="QCI25816.1"/>
    </source>
</evidence>
<evidence type="ECO:0000256" key="5">
    <source>
        <dbReference type="ARBA" id="ARBA00022692"/>
    </source>
</evidence>
<dbReference type="AlphaFoldDB" id="A0A4D6Y7E7"/>
<protein>
    <recommendedName>
        <fullName evidence="15">ATP synthase subunit b</fullName>
    </recommendedName>
    <alternativeName>
        <fullName evidence="15">ATP synthase F(0) sector subunit b</fullName>
    </alternativeName>
    <alternativeName>
        <fullName evidence="15">ATPase subunit I</fullName>
    </alternativeName>
    <alternativeName>
        <fullName evidence="15">F-type ATPase subunit b</fullName>
        <shortName evidence="15">F-ATPase subunit b</shortName>
    </alternativeName>
</protein>
<dbReference type="GO" id="GO:0005886">
    <property type="term" value="C:plasma membrane"/>
    <property type="evidence" value="ECO:0007669"/>
    <property type="project" value="UniProtKB-SubCell"/>
</dbReference>
<feature type="transmembrane region" description="Helical" evidence="15">
    <location>
        <begin position="6"/>
        <end position="26"/>
    </location>
</feature>
<comment type="subcellular location">
    <subcellularLocation>
        <location evidence="15">Cell membrane</location>
        <topology evidence="15">Single-pass membrane protein</topology>
    </subcellularLocation>
    <subcellularLocation>
        <location evidence="14">Endomembrane system</location>
        <topology evidence="14">Single-pass membrane protein</topology>
    </subcellularLocation>
</comment>
<proteinExistence type="inferred from homology"/>
<comment type="similarity">
    <text evidence="1 15 16">Belongs to the ATPase B chain family.</text>
</comment>
<keyword evidence="17" id="KW-0378">Hydrolase</keyword>
<evidence type="ECO:0000256" key="12">
    <source>
        <dbReference type="ARBA" id="ARBA00025614"/>
    </source>
</evidence>
<dbReference type="GO" id="GO:0045259">
    <property type="term" value="C:proton-transporting ATP synthase complex"/>
    <property type="evidence" value="ECO:0007669"/>
    <property type="project" value="UniProtKB-KW"/>
</dbReference>